<evidence type="ECO:0000256" key="1">
    <source>
        <dbReference type="SAM" id="SignalP"/>
    </source>
</evidence>
<accession>F0WQL7</accession>
<dbReference type="HOGENOM" id="CLU_1952833_0_0_1"/>
<dbReference type="EMBL" id="FR824246">
    <property type="protein sequence ID" value="CCA23626.1"/>
    <property type="molecule type" value="Genomic_DNA"/>
</dbReference>
<sequence length="129" mass="14723">MKATSLLCILILRHFRYCAGRLASLIITSSSANYETCQYCLLISAGAIHVEEIEFFDKNKYKQTKYWVLGSPKYLAANLISCFGRRTCYYLEFKESNSPIVTEGIGWTSTEIFVYQRANASLYISRASK</sequence>
<dbReference type="AlphaFoldDB" id="F0WQL7"/>
<organism evidence="2">
    <name type="scientific">Albugo laibachii Nc14</name>
    <dbReference type="NCBI Taxonomy" id="890382"/>
    <lineage>
        <taxon>Eukaryota</taxon>
        <taxon>Sar</taxon>
        <taxon>Stramenopiles</taxon>
        <taxon>Oomycota</taxon>
        <taxon>Peronosporomycetes</taxon>
        <taxon>Albuginales</taxon>
        <taxon>Albuginaceae</taxon>
        <taxon>Albugo</taxon>
    </lineage>
</organism>
<feature type="chain" id="PRO_5003261728" evidence="1">
    <location>
        <begin position="21"/>
        <end position="129"/>
    </location>
</feature>
<evidence type="ECO:0000313" key="2">
    <source>
        <dbReference type="EMBL" id="CCA23626.1"/>
    </source>
</evidence>
<name>F0WQL7_9STRA</name>
<keyword evidence="1" id="KW-0732">Signal</keyword>
<feature type="signal peptide" evidence="1">
    <location>
        <begin position="1"/>
        <end position="20"/>
    </location>
</feature>
<reference evidence="2" key="1">
    <citation type="journal article" date="2011" name="PLoS Biol.">
        <title>Gene gain and loss during evolution of obligate parasitism in the white rust pathogen of Arabidopsis thaliana.</title>
        <authorList>
            <person name="Kemen E."/>
            <person name="Gardiner A."/>
            <person name="Schultz-Larsen T."/>
            <person name="Kemen A.C."/>
            <person name="Balmuth A.L."/>
            <person name="Robert-Seilaniantz A."/>
            <person name="Bailey K."/>
            <person name="Holub E."/>
            <person name="Studholme D.J."/>
            <person name="Maclean D."/>
            <person name="Jones J.D."/>
        </authorList>
    </citation>
    <scope>NUCLEOTIDE SEQUENCE</scope>
</reference>
<gene>
    <name evidence="2" type="primary">AlNc14C201G8684</name>
    <name evidence="2" type="ORF">ALNC14_097700</name>
</gene>
<reference evidence="2" key="2">
    <citation type="submission" date="2011-02" db="EMBL/GenBank/DDBJ databases">
        <authorList>
            <person name="MacLean D."/>
        </authorList>
    </citation>
    <scope>NUCLEOTIDE SEQUENCE</scope>
</reference>
<protein>
    <submittedName>
        <fullName evidence="2">AlNc14C201G8684 protein</fullName>
    </submittedName>
</protein>
<proteinExistence type="predicted"/>